<evidence type="ECO:0000256" key="1">
    <source>
        <dbReference type="SAM" id="Phobius"/>
    </source>
</evidence>
<dbReference type="AlphaFoldDB" id="F4NXJ0"/>
<dbReference type="RefSeq" id="XP_006677019.1">
    <property type="nucleotide sequence ID" value="XM_006676956.1"/>
</dbReference>
<dbReference type="Proteomes" id="UP000007241">
    <property type="component" value="Unassembled WGS sequence"/>
</dbReference>
<proteinExistence type="predicted"/>
<keyword evidence="1" id="KW-1133">Transmembrane helix</keyword>
<feature type="transmembrane region" description="Helical" evidence="1">
    <location>
        <begin position="14"/>
        <end position="33"/>
    </location>
</feature>
<evidence type="ECO:0000313" key="3">
    <source>
        <dbReference type="Proteomes" id="UP000007241"/>
    </source>
</evidence>
<name>F4NXJ0_BATDJ</name>
<keyword evidence="1" id="KW-0812">Transmembrane</keyword>
<dbReference type="OrthoDB" id="2094585at2759"/>
<keyword evidence="1" id="KW-0472">Membrane</keyword>
<protein>
    <submittedName>
        <fullName evidence="2">Uncharacterized protein</fullName>
    </submittedName>
</protein>
<dbReference type="GeneID" id="18242458"/>
<reference evidence="2 3" key="1">
    <citation type="submission" date="2009-12" db="EMBL/GenBank/DDBJ databases">
        <title>The draft genome of Batrachochytrium dendrobatidis.</title>
        <authorList>
            <consortium name="US DOE Joint Genome Institute (JGI-PGF)"/>
            <person name="Kuo A."/>
            <person name="Salamov A."/>
            <person name="Schmutz J."/>
            <person name="Lucas S."/>
            <person name="Pitluck S."/>
            <person name="Rosenblum E."/>
            <person name="Stajich J."/>
            <person name="Eisen M."/>
            <person name="Grigoriev I.V."/>
        </authorList>
    </citation>
    <scope>NUCLEOTIDE SEQUENCE [LARGE SCALE GENOMIC DNA]</scope>
    <source>
        <strain evidence="3">JAM81 / FGSC 10211</strain>
    </source>
</reference>
<dbReference type="InParanoid" id="F4NXJ0"/>
<dbReference type="EMBL" id="GL882880">
    <property type="protein sequence ID" value="EGF82693.1"/>
    <property type="molecule type" value="Genomic_DNA"/>
</dbReference>
<evidence type="ECO:0000313" key="2">
    <source>
        <dbReference type="EMBL" id="EGF82693.1"/>
    </source>
</evidence>
<accession>F4NXJ0</accession>
<organism evidence="2 3">
    <name type="scientific">Batrachochytrium dendrobatidis (strain JAM81 / FGSC 10211)</name>
    <name type="common">Frog chytrid fungus</name>
    <dbReference type="NCBI Taxonomy" id="684364"/>
    <lineage>
        <taxon>Eukaryota</taxon>
        <taxon>Fungi</taxon>
        <taxon>Fungi incertae sedis</taxon>
        <taxon>Chytridiomycota</taxon>
        <taxon>Chytridiomycota incertae sedis</taxon>
        <taxon>Chytridiomycetes</taxon>
        <taxon>Rhizophydiales</taxon>
        <taxon>Rhizophydiales incertae sedis</taxon>
        <taxon>Batrachochytrium</taxon>
    </lineage>
</organism>
<dbReference type="HOGENOM" id="CLU_2849311_0_0_1"/>
<sequence length="65" mass="7424">MALYKGITKLPLEVYPIAFMVSCALGFGSYIAFKKIAYDGDMRFRPNQGIKDWTERLETLKKSSN</sequence>
<gene>
    <name evidence="2" type="ORF">BATDEDRAFT_86492</name>
</gene>
<keyword evidence="3" id="KW-1185">Reference proteome</keyword>